<keyword evidence="7" id="KW-0998">Cell outer membrane</keyword>
<dbReference type="Proteomes" id="UP000593580">
    <property type="component" value="Chromosome"/>
</dbReference>
<proteinExistence type="inferred from homology"/>
<gene>
    <name evidence="9" type="ORF">FM071_04685</name>
</gene>
<dbReference type="KEGG" id="spal:FM071_04685"/>
<dbReference type="PANTHER" id="PTHR30026:SF20">
    <property type="entry name" value="OUTER MEMBRANE PROTEIN TOLC"/>
    <property type="match status" value="1"/>
</dbReference>
<keyword evidence="8" id="KW-0175">Coiled coil</keyword>
<dbReference type="EMBL" id="CP041406">
    <property type="protein sequence ID" value="QOP45620.1"/>
    <property type="molecule type" value="Genomic_DNA"/>
</dbReference>
<dbReference type="RefSeq" id="WP_193111865.1">
    <property type="nucleotide sequence ID" value="NZ_CP041406.1"/>
</dbReference>
<dbReference type="AlphaFoldDB" id="A0A7M1B7F9"/>
<keyword evidence="10" id="KW-1185">Reference proteome</keyword>
<keyword evidence="5" id="KW-0812">Transmembrane</keyword>
<comment type="similarity">
    <text evidence="2">Belongs to the outer membrane factor (OMF) (TC 1.B.17) family.</text>
</comment>
<dbReference type="InterPro" id="IPR051906">
    <property type="entry name" value="TolC-like"/>
</dbReference>
<evidence type="ECO:0000256" key="2">
    <source>
        <dbReference type="ARBA" id="ARBA00007613"/>
    </source>
</evidence>
<reference evidence="9 10" key="1">
    <citation type="submission" date="2019-07" db="EMBL/GenBank/DDBJ databases">
        <title>Sulfurimonas paralvinellae sp. nov., a novel mesophilic, hydrogen- and sulfur-oxidizing chemolithoautotroph within the Epsilonproteo- bacteria isolated from a deep-sea hydrothermal vent polychaete nest, reclassification of Thiomicrospira denitrificans as Sulfurimonas denitrificans comb. nov. and emended description of the genus Sulfurimonas.</title>
        <authorList>
            <person name="Wang S."/>
            <person name="Jiang L."/>
            <person name="Shao Z."/>
        </authorList>
    </citation>
    <scope>NUCLEOTIDE SEQUENCE [LARGE SCALE GENOMIC DNA]</scope>
    <source>
        <strain evidence="9 10">GO25</strain>
    </source>
</reference>
<evidence type="ECO:0000256" key="8">
    <source>
        <dbReference type="SAM" id="Coils"/>
    </source>
</evidence>
<comment type="subcellular location">
    <subcellularLocation>
        <location evidence="1">Cell outer membrane</location>
    </subcellularLocation>
</comment>
<evidence type="ECO:0000256" key="5">
    <source>
        <dbReference type="ARBA" id="ARBA00022692"/>
    </source>
</evidence>
<dbReference type="Pfam" id="PF02321">
    <property type="entry name" value="OEP"/>
    <property type="match status" value="2"/>
</dbReference>
<sequence>MKLFFYCFIILLTLDLHAKEIDNVDELIEYALKNAPDLQITAKQYEAASQRKEQVFGYFLPKVDLRLSGGEMGSSNIPANPDDMKQTNFLLGNLSLQQLLYDFGKTGATYDNFKYQEESFGMHNLQTISDKIRDVKHAYYFVLRSIALIDVAKENLKLNEAQLYRAKRYYAAGIKTKIDISDATVNVIQAKIDMKRVNYKLKSAYENLKKVIGVKDIQTEFVVVPQKLNLDNIYDTLTEYKYDFPQSVTYAYEHRYAIKESSALLKVSQENVNVAKSQYYPSLYLNANYTKQQENDDLKSVIPENKWQAAVNLQWNLYNGGSSSANIQKNIIQQNISQAKLEFLKLQIKKDVADAYNNLNESKDTVELAQALLQAAMEKFVQAQKRYENGLSDYIELQQARQSYIDAKSSLVVDYYSYYDALARMYNVIGM</sequence>
<evidence type="ECO:0000256" key="4">
    <source>
        <dbReference type="ARBA" id="ARBA00022452"/>
    </source>
</evidence>
<keyword evidence="3" id="KW-0813">Transport</keyword>
<dbReference type="GO" id="GO:0009279">
    <property type="term" value="C:cell outer membrane"/>
    <property type="evidence" value="ECO:0007669"/>
    <property type="project" value="UniProtKB-SubCell"/>
</dbReference>
<evidence type="ECO:0000256" key="6">
    <source>
        <dbReference type="ARBA" id="ARBA00023136"/>
    </source>
</evidence>
<name>A0A7M1B7F9_9BACT</name>
<dbReference type="SUPFAM" id="SSF56954">
    <property type="entry name" value="Outer membrane efflux proteins (OEP)"/>
    <property type="match status" value="1"/>
</dbReference>
<feature type="coiled-coil region" evidence="8">
    <location>
        <begin position="359"/>
        <end position="386"/>
    </location>
</feature>
<organism evidence="9 10">
    <name type="scientific">Sulfurimonas paralvinellae</name>
    <dbReference type="NCBI Taxonomy" id="317658"/>
    <lineage>
        <taxon>Bacteria</taxon>
        <taxon>Pseudomonadati</taxon>
        <taxon>Campylobacterota</taxon>
        <taxon>Epsilonproteobacteria</taxon>
        <taxon>Campylobacterales</taxon>
        <taxon>Sulfurimonadaceae</taxon>
        <taxon>Sulfurimonas</taxon>
    </lineage>
</organism>
<evidence type="ECO:0000256" key="3">
    <source>
        <dbReference type="ARBA" id="ARBA00022448"/>
    </source>
</evidence>
<keyword evidence="4" id="KW-1134">Transmembrane beta strand</keyword>
<evidence type="ECO:0000313" key="9">
    <source>
        <dbReference type="EMBL" id="QOP45620.1"/>
    </source>
</evidence>
<dbReference type="PANTHER" id="PTHR30026">
    <property type="entry name" value="OUTER MEMBRANE PROTEIN TOLC"/>
    <property type="match status" value="1"/>
</dbReference>
<evidence type="ECO:0000256" key="1">
    <source>
        <dbReference type="ARBA" id="ARBA00004442"/>
    </source>
</evidence>
<dbReference type="GO" id="GO:1990281">
    <property type="term" value="C:efflux pump complex"/>
    <property type="evidence" value="ECO:0007669"/>
    <property type="project" value="TreeGrafter"/>
</dbReference>
<accession>A0A7M1B7F9</accession>
<dbReference type="InterPro" id="IPR003423">
    <property type="entry name" value="OMP_efflux"/>
</dbReference>
<evidence type="ECO:0000256" key="7">
    <source>
        <dbReference type="ARBA" id="ARBA00023237"/>
    </source>
</evidence>
<dbReference type="Gene3D" id="1.20.1600.10">
    <property type="entry name" value="Outer membrane efflux proteins (OEP)"/>
    <property type="match status" value="1"/>
</dbReference>
<dbReference type="GO" id="GO:0015288">
    <property type="term" value="F:porin activity"/>
    <property type="evidence" value="ECO:0007669"/>
    <property type="project" value="TreeGrafter"/>
</dbReference>
<dbReference type="GO" id="GO:0015562">
    <property type="term" value="F:efflux transmembrane transporter activity"/>
    <property type="evidence" value="ECO:0007669"/>
    <property type="project" value="InterPro"/>
</dbReference>
<keyword evidence="6" id="KW-0472">Membrane</keyword>
<evidence type="ECO:0000313" key="10">
    <source>
        <dbReference type="Proteomes" id="UP000593580"/>
    </source>
</evidence>
<protein>
    <submittedName>
        <fullName evidence="9">TolC family protein</fullName>
    </submittedName>
</protein>